<dbReference type="AlphaFoldDB" id="A0A9R0D7A1"/>
<keyword evidence="1" id="KW-0812">Transmembrane</keyword>
<organism evidence="2 3">
    <name type="scientific">Spodoptera frugiperda</name>
    <name type="common">Fall armyworm</name>
    <dbReference type="NCBI Taxonomy" id="7108"/>
    <lineage>
        <taxon>Eukaryota</taxon>
        <taxon>Metazoa</taxon>
        <taxon>Ecdysozoa</taxon>
        <taxon>Arthropoda</taxon>
        <taxon>Hexapoda</taxon>
        <taxon>Insecta</taxon>
        <taxon>Pterygota</taxon>
        <taxon>Neoptera</taxon>
        <taxon>Endopterygota</taxon>
        <taxon>Lepidoptera</taxon>
        <taxon>Glossata</taxon>
        <taxon>Ditrysia</taxon>
        <taxon>Noctuoidea</taxon>
        <taxon>Noctuidae</taxon>
        <taxon>Amphipyrinae</taxon>
        <taxon>Spodoptera</taxon>
    </lineage>
</organism>
<proteinExistence type="predicted"/>
<evidence type="ECO:0000313" key="2">
    <source>
        <dbReference type="Proteomes" id="UP000829999"/>
    </source>
</evidence>
<reference evidence="3" key="1">
    <citation type="submission" date="2025-08" db="UniProtKB">
        <authorList>
            <consortium name="RefSeq"/>
        </authorList>
    </citation>
    <scope>IDENTIFICATION</scope>
    <source>
        <tissue evidence="3">Whole larval tissue</tissue>
    </source>
</reference>
<dbReference type="RefSeq" id="XP_035443141.2">
    <property type="nucleotide sequence ID" value="XM_035587248.2"/>
</dbReference>
<sequence length="217" mass="24773">MSPYENMYPKQPKRFILFSKCCFCVPLETGCFILGYFSLILNFVISVYFVGTLFYMAFYNYDLEYLHNKVLKDGGTVPDYLDGSKIMTTVVVTILDGGLNVIWFAMSIVLLIGLHRKRPGHIKFHVSVACIRLLLSIICVFFHGPYMAHSTLVCSVEIVFSAYFILLYYSYAIMLERDQRPKNPKPVMEIIASVISKPPQHIDKVTLTEGEGNYCTV</sequence>
<dbReference type="OrthoDB" id="7355243at2759"/>
<evidence type="ECO:0000313" key="3">
    <source>
        <dbReference type="RefSeq" id="XP_035443141.2"/>
    </source>
</evidence>
<accession>A0A9R0D7A1</accession>
<keyword evidence="1" id="KW-1133">Transmembrane helix</keyword>
<feature type="transmembrane region" description="Helical" evidence="1">
    <location>
        <begin position="86"/>
        <end position="112"/>
    </location>
</feature>
<keyword evidence="1" id="KW-0472">Membrane</keyword>
<feature type="transmembrane region" description="Helical" evidence="1">
    <location>
        <begin position="15"/>
        <end position="34"/>
    </location>
</feature>
<keyword evidence="2" id="KW-1185">Reference proteome</keyword>
<feature type="transmembrane region" description="Helical" evidence="1">
    <location>
        <begin position="124"/>
        <end position="144"/>
    </location>
</feature>
<dbReference type="Proteomes" id="UP000829999">
    <property type="component" value="Chromosome 9"/>
</dbReference>
<feature type="transmembrane region" description="Helical" evidence="1">
    <location>
        <begin position="150"/>
        <end position="171"/>
    </location>
</feature>
<gene>
    <name evidence="3" type="primary">LOC118271241</name>
</gene>
<name>A0A9R0D7A1_SPOFR</name>
<dbReference type="GeneID" id="118271241"/>
<protein>
    <submittedName>
        <fullName evidence="3">Uncharacterized protein LOC118271241</fullName>
    </submittedName>
</protein>
<evidence type="ECO:0000256" key="1">
    <source>
        <dbReference type="SAM" id="Phobius"/>
    </source>
</evidence>
<feature type="transmembrane region" description="Helical" evidence="1">
    <location>
        <begin position="39"/>
        <end position="58"/>
    </location>
</feature>